<proteinExistence type="predicted"/>
<dbReference type="Pfam" id="PF04365">
    <property type="entry name" value="BrnT_toxin"/>
    <property type="match status" value="1"/>
</dbReference>
<accession>S3L358</accession>
<evidence type="ECO:0000313" key="2">
    <source>
        <dbReference type="Proteomes" id="UP000014541"/>
    </source>
</evidence>
<dbReference type="InterPro" id="IPR007460">
    <property type="entry name" value="BrnT_toxin"/>
</dbReference>
<dbReference type="AlphaFoldDB" id="S3L358"/>
<organism evidence="1 2">
    <name type="scientific">Treponema maltophilum ATCC 51939</name>
    <dbReference type="NCBI Taxonomy" id="1125699"/>
    <lineage>
        <taxon>Bacteria</taxon>
        <taxon>Pseudomonadati</taxon>
        <taxon>Spirochaetota</taxon>
        <taxon>Spirochaetia</taxon>
        <taxon>Spirochaetales</taxon>
        <taxon>Treponemataceae</taxon>
        <taxon>Treponema</taxon>
    </lineage>
</organism>
<protein>
    <recommendedName>
        <fullName evidence="3">BrnT family toxin</fullName>
    </recommendedName>
</protein>
<reference evidence="1 2" key="1">
    <citation type="submission" date="2013-04" db="EMBL/GenBank/DDBJ databases">
        <title>The Genome Sequence of Treponema maltophilum ATCC 51939.</title>
        <authorList>
            <consortium name="The Broad Institute Genomics Platform"/>
            <person name="Earl A."/>
            <person name="Ward D."/>
            <person name="Feldgarden M."/>
            <person name="Gevers D."/>
            <person name="Leonetti C."/>
            <person name="Blanton J.M."/>
            <person name="Dewhirst F.E."/>
            <person name="Izard J."/>
            <person name="Walker B."/>
            <person name="Young S."/>
            <person name="Zeng Q."/>
            <person name="Gargeya S."/>
            <person name="Fitzgerald M."/>
            <person name="Haas B."/>
            <person name="Abouelleil A."/>
            <person name="Allen A.W."/>
            <person name="Alvarado L."/>
            <person name="Arachchi H.M."/>
            <person name="Berlin A.M."/>
            <person name="Chapman S.B."/>
            <person name="Gainer-Dewar J."/>
            <person name="Goldberg J."/>
            <person name="Griggs A."/>
            <person name="Gujja S."/>
            <person name="Hansen M."/>
            <person name="Howarth C."/>
            <person name="Imamovic A."/>
            <person name="Ireland A."/>
            <person name="Larimer J."/>
            <person name="McCowan C."/>
            <person name="Murphy C."/>
            <person name="Pearson M."/>
            <person name="Poon T.W."/>
            <person name="Priest M."/>
            <person name="Roberts A."/>
            <person name="Saif S."/>
            <person name="Shea T."/>
            <person name="Sisk P."/>
            <person name="Sykes S."/>
            <person name="Wortman J."/>
            <person name="Nusbaum C."/>
            <person name="Birren B."/>
        </authorList>
    </citation>
    <scope>NUCLEOTIDE SEQUENCE [LARGE SCALE GENOMIC DNA]</scope>
    <source>
        <strain evidence="1 2">ATCC 51939</strain>
    </source>
</reference>
<gene>
    <name evidence="1" type="ORF">HMPREF9194_01557</name>
</gene>
<comment type="caution">
    <text evidence="1">The sequence shown here is derived from an EMBL/GenBank/DDBJ whole genome shotgun (WGS) entry which is preliminary data.</text>
</comment>
<dbReference type="eggNOG" id="COG2929">
    <property type="taxonomic scope" value="Bacteria"/>
</dbReference>
<evidence type="ECO:0008006" key="3">
    <source>
        <dbReference type="Google" id="ProtNLM"/>
    </source>
</evidence>
<dbReference type="Gene3D" id="3.10.450.530">
    <property type="entry name" value="Ribonuclease toxin, BrnT, of type II toxin-antitoxin system"/>
    <property type="match status" value="1"/>
</dbReference>
<dbReference type="OrthoDB" id="361682at2"/>
<dbReference type="RefSeq" id="WP_016525825.1">
    <property type="nucleotide sequence ID" value="NZ_KE332518.1"/>
</dbReference>
<evidence type="ECO:0000313" key="1">
    <source>
        <dbReference type="EMBL" id="EPF31214.1"/>
    </source>
</evidence>
<keyword evidence="2" id="KW-1185">Reference proteome</keyword>
<dbReference type="HOGENOM" id="CLU_149290_1_1_12"/>
<dbReference type="STRING" id="1125699.HMPREF9194_01557"/>
<dbReference type="Proteomes" id="UP000014541">
    <property type="component" value="Unassembled WGS sequence"/>
</dbReference>
<sequence length="105" mass="12483">MGTVIVSEDTLFEWDMEKNENNIKKHGFGFDEITEVFKDPYLLTRYDDIHSQEEQRFYSIGCLNGVLIIVVYHTEQNNRVRIISARRAEKKLQEVYYDYVKKVNG</sequence>
<name>S3L358_TREMA</name>
<dbReference type="InterPro" id="IPR038573">
    <property type="entry name" value="BrnT_sf"/>
</dbReference>
<dbReference type="EMBL" id="ATFF01000006">
    <property type="protein sequence ID" value="EPF31214.1"/>
    <property type="molecule type" value="Genomic_DNA"/>
</dbReference>